<dbReference type="EnsemblProtists" id="EOD31046">
    <property type="protein sequence ID" value="EOD31046"/>
    <property type="gene ID" value="EMIHUDRAFT_203126"/>
</dbReference>
<accession>A0A0D3K5L1</accession>
<feature type="compositionally biased region" description="Low complexity" evidence="1">
    <location>
        <begin position="422"/>
        <end position="432"/>
    </location>
</feature>
<reference evidence="2" key="2">
    <citation type="submission" date="2024-10" db="UniProtKB">
        <authorList>
            <consortium name="EnsemblProtists"/>
        </authorList>
    </citation>
    <scope>IDENTIFICATION</scope>
</reference>
<feature type="region of interest" description="Disordered" evidence="1">
    <location>
        <begin position="417"/>
        <end position="444"/>
    </location>
</feature>
<feature type="region of interest" description="Disordered" evidence="1">
    <location>
        <begin position="255"/>
        <end position="321"/>
    </location>
</feature>
<organism evidence="2 3">
    <name type="scientific">Emiliania huxleyi (strain CCMP1516)</name>
    <dbReference type="NCBI Taxonomy" id="280463"/>
    <lineage>
        <taxon>Eukaryota</taxon>
        <taxon>Haptista</taxon>
        <taxon>Haptophyta</taxon>
        <taxon>Prymnesiophyceae</taxon>
        <taxon>Isochrysidales</taxon>
        <taxon>Noelaerhabdaceae</taxon>
        <taxon>Emiliania</taxon>
    </lineage>
</organism>
<protein>
    <recommendedName>
        <fullName evidence="4">U-box domain-containing protein</fullName>
    </recommendedName>
</protein>
<proteinExistence type="predicted"/>
<name>A0A0D3K5L1_EMIH1</name>
<keyword evidence="3" id="KW-1185">Reference proteome</keyword>
<dbReference type="AlphaFoldDB" id="A0A0D3K5L1"/>
<dbReference type="Gene3D" id="3.30.40.10">
    <property type="entry name" value="Zinc/RING finger domain, C3HC4 (zinc finger)"/>
    <property type="match status" value="1"/>
</dbReference>
<dbReference type="InterPro" id="IPR013083">
    <property type="entry name" value="Znf_RING/FYVE/PHD"/>
</dbReference>
<dbReference type="Proteomes" id="UP000013827">
    <property type="component" value="Unassembled WGS sequence"/>
</dbReference>
<evidence type="ECO:0000313" key="2">
    <source>
        <dbReference type="EnsemblProtists" id="EOD31046"/>
    </source>
</evidence>
<dbReference type="GeneID" id="17276319"/>
<dbReference type="KEGG" id="ehx:EMIHUDRAFT_203126"/>
<dbReference type="PaxDb" id="2903-EOD31046"/>
<dbReference type="SUPFAM" id="SSF57850">
    <property type="entry name" value="RING/U-box"/>
    <property type="match status" value="1"/>
</dbReference>
<evidence type="ECO:0000313" key="3">
    <source>
        <dbReference type="Proteomes" id="UP000013827"/>
    </source>
</evidence>
<reference evidence="3" key="1">
    <citation type="journal article" date="2013" name="Nature">
        <title>Pan genome of the phytoplankton Emiliania underpins its global distribution.</title>
        <authorList>
            <person name="Read B.A."/>
            <person name="Kegel J."/>
            <person name="Klute M.J."/>
            <person name="Kuo A."/>
            <person name="Lefebvre S.C."/>
            <person name="Maumus F."/>
            <person name="Mayer C."/>
            <person name="Miller J."/>
            <person name="Monier A."/>
            <person name="Salamov A."/>
            <person name="Young J."/>
            <person name="Aguilar M."/>
            <person name="Claverie J.M."/>
            <person name="Frickenhaus S."/>
            <person name="Gonzalez K."/>
            <person name="Herman E.K."/>
            <person name="Lin Y.C."/>
            <person name="Napier J."/>
            <person name="Ogata H."/>
            <person name="Sarno A.F."/>
            <person name="Shmutz J."/>
            <person name="Schroeder D."/>
            <person name="de Vargas C."/>
            <person name="Verret F."/>
            <person name="von Dassow P."/>
            <person name="Valentin K."/>
            <person name="Van de Peer Y."/>
            <person name="Wheeler G."/>
            <person name="Dacks J.B."/>
            <person name="Delwiche C.F."/>
            <person name="Dyhrman S.T."/>
            <person name="Glockner G."/>
            <person name="John U."/>
            <person name="Richards T."/>
            <person name="Worden A.Z."/>
            <person name="Zhang X."/>
            <person name="Grigoriev I.V."/>
            <person name="Allen A.E."/>
            <person name="Bidle K."/>
            <person name="Borodovsky M."/>
            <person name="Bowler C."/>
            <person name="Brownlee C."/>
            <person name="Cock J.M."/>
            <person name="Elias M."/>
            <person name="Gladyshev V.N."/>
            <person name="Groth M."/>
            <person name="Guda C."/>
            <person name="Hadaegh A."/>
            <person name="Iglesias-Rodriguez M.D."/>
            <person name="Jenkins J."/>
            <person name="Jones B.M."/>
            <person name="Lawson T."/>
            <person name="Leese F."/>
            <person name="Lindquist E."/>
            <person name="Lobanov A."/>
            <person name="Lomsadze A."/>
            <person name="Malik S.B."/>
            <person name="Marsh M.E."/>
            <person name="Mackinder L."/>
            <person name="Mock T."/>
            <person name="Mueller-Roeber B."/>
            <person name="Pagarete A."/>
            <person name="Parker M."/>
            <person name="Probert I."/>
            <person name="Quesneville H."/>
            <person name="Raines C."/>
            <person name="Rensing S.A."/>
            <person name="Riano-Pachon D.M."/>
            <person name="Richier S."/>
            <person name="Rokitta S."/>
            <person name="Shiraiwa Y."/>
            <person name="Soanes D.M."/>
            <person name="van der Giezen M."/>
            <person name="Wahlund T.M."/>
            <person name="Williams B."/>
            <person name="Wilson W."/>
            <person name="Wolfe G."/>
            <person name="Wurch L.L."/>
        </authorList>
    </citation>
    <scope>NUCLEOTIDE SEQUENCE</scope>
</reference>
<evidence type="ECO:0008006" key="4">
    <source>
        <dbReference type="Google" id="ProtNLM"/>
    </source>
</evidence>
<dbReference type="HOGENOM" id="CLU_556026_0_0_1"/>
<sequence length="491" mass="52702">MAPAADEHRARLEDAFESAGFRVDRKKRHSNLFFGAESVVRRNSFCVSLFKGGRFHVSMTPDAASLIAAELGEGGEVRTWGANGGRHKRFLFTETMSCADQASLVKAVLGNASAESSPPVQPRWSDRDRAMAERAQLQAAFAACPDATVDPHTGHVNILFPGETKYTCLVRLVLVHDVGRVRGRVCLGKDRSGRHIEDALARALDASRVAYTIGDVPEDNHFQIRHTRVLTSEAPAGTLVSCVAAAHAAMRELEGAARAPPSGRAQRRQPPPTRSAAVALGAKRPVASSSSSGACKRSTAKARDRLTPEAQERADEASGDGEVVAVAVAETDDRDCPLVCPIEQDGHMKEPVTLPCGCNFERRAITAWLGRHGTCPTCREQGPFMCNGAVGIRGILWVDQSIDLWLVSRPTEGAMKAPLAAPPSGATSGAATDQLAAPAPGKKRKRVDFNPAAKAMFLASLPTYRAKDEGTRWGFCKQIFDTHGEAKKQGR</sequence>
<dbReference type="RefSeq" id="XP_005783475.1">
    <property type="nucleotide sequence ID" value="XM_005783418.1"/>
</dbReference>
<evidence type="ECO:0000256" key="1">
    <source>
        <dbReference type="SAM" id="MobiDB-lite"/>
    </source>
</evidence>
<feature type="compositionally biased region" description="Basic and acidic residues" evidence="1">
    <location>
        <begin position="301"/>
        <end position="316"/>
    </location>
</feature>